<dbReference type="PANTHER" id="PTHR33074">
    <property type="entry name" value="EXPRESSED PROTEIN-RELATED"/>
    <property type="match status" value="1"/>
</dbReference>
<comment type="caution">
    <text evidence="2">The sequence shown here is derived from an EMBL/GenBank/DDBJ whole genome shotgun (WGS) entry which is preliminary data.</text>
</comment>
<reference evidence="2" key="1">
    <citation type="submission" date="2020-10" db="EMBL/GenBank/DDBJ databases">
        <authorList>
            <person name="Han B."/>
            <person name="Lu T."/>
            <person name="Zhao Q."/>
            <person name="Huang X."/>
            <person name="Zhao Y."/>
        </authorList>
    </citation>
    <scope>NUCLEOTIDE SEQUENCE</scope>
</reference>
<feature type="domain" description="DUF1618" evidence="1">
    <location>
        <begin position="40"/>
        <end position="174"/>
    </location>
</feature>
<evidence type="ECO:0000313" key="2">
    <source>
        <dbReference type="EMBL" id="CAD6258827.1"/>
    </source>
</evidence>
<organism evidence="2 3">
    <name type="scientific">Miscanthus lutarioriparius</name>
    <dbReference type="NCBI Taxonomy" id="422564"/>
    <lineage>
        <taxon>Eukaryota</taxon>
        <taxon>Viridiplantae</taxon>
        <taxon>Streptophyta</taxon>
        <taxon>Embryophyta</taxon>
        <taxon>Tracheophyta</taxon>
        <taxon>Spermatophyta</taxon>
        <taxon>Magnoliopsida</taxon>
        <taxon>Liliopsida</taxon>
        <taxon>Poales</taxon>
        <taxon>Poaceae</taxon>
        <taxon>PACMAD clade</taxon>
        <taxon>Panicoideae</taxon>
        <taxon>Andropogonodae</taxon>
        <taxon>Andropogoneae</taxon>
        <taxon>Saccharinae</taxon>
        <taxon>Miscanthus</taxon>
    </lineage>
</organism>
<dbReference type="OrthoDB" id="588941at2759"/>
<proteinExistence type="predicted"/>
<dbReference type="InterPro" id="IPR011676">
    <property type="entry name" value="DUF1618"/>
</dbReference>
<evidence type="ECO:0000313" key="3">
    <source>
        <dbReference type="Proteomes" id="UP000604825"/>
    </source>
</evidence>
<name>A0A811QKA7_9POAL</name>
<sequence length="206" mass="23856">MWPDNGPSLTAAVACDPLVSFRHPPPRLWRLHLLFPPGFRLRDVTISRNRDSIKYIETESWSPRELNTAPASYSYTEWVRSKSRKLRVFRDGWKATTWTMIIPLDFDSQRPWEKENCWHRHSEIDAEDVTLQLDASNACPSNLLAMLRCSKTTEMLKELQMSCPIISMDDDIVYLLSAIKPRHMDEFEVVLAIDVRKGVLRGIGRA</sequence>
<dbReference type="AlphaFoldDB" id="A0A811QKA7"/>
<keyword evidence="3" id="KW-1185">Reference proteome</keyword>
<accession>A0A811QKA7</accession>
<evidence type="ECO:0000259" key="1">
    <source>
        <dbReference type="Pfam" id="PF07762"/>
    </source>
</evidence>
<dbReference type="Proteomes" id="UP000604825">
    <property type="component" value="Unassembled WGS sequence"/>
</dbReference>
<gene>
    <name evidence="2" type="ORF">NCGR_LOCUS42293</name>
</gene>
<dbReference type="PANTHER" id="PTHR33074:SF49">
    <property type="entry name" value="OS07G0258000 PROTEIN"/>
    <property type="match status" value="1"/>
</dbReference>
<protein>
    <recommendedName>
        <fullName evidence="1">DUF1618 domain-containing protein</fullName>
    </recommendedName>
</protein>
<dbReference type="Pfam" id="PF07762">
    <property type="entry name" value="DUF1618"/>
    <property type="match status" value="1"/>
</dbReference>
<dbReference type="EMBL" id="CAJGYO010000010">
    <property type="protein sequence ID" value="CAD6258827.1"/>
    <property type="molecule type" value="Genomic_DNA"/>
</dbReference>